<dbReference type="Proteomes" id="UP001629953">
    <property type="component" value="Unassembled WGS sequence"/>
</dbReference>
<dbReference type="InterPro" id="IPR010982">
    <property type="entry name" value="Lambda_DNA-bd_dom_sf"/>
</dbReference>
<gene>
    <name evidence="5" type="ORF">ABUE30_05140</name>
</gene>
<dbReference type="Gene3D" id="1.10.260.40">
    <property type="entry name" value="lambda repressor-like DNA-binding domains"/>
    <property type="match status" value="1"/>
</dbReference>
<protein>
    <submittedName>
        <fullName evidence="5">LacI family DNA-binding transcriptional regulator</fullName>
    </submittedName>
</protein>
<keyword evidence="3" id="KW-0804">Transcription</keyword>
<dbReference type="PROSITE" id="PS50932">
    <property type="entry name" value="HTH_LACI_2"/>
    <property type="match status" value="1"/>
</dbReference>
<dbReference type="InterPro" id="IPR000843">
    <property type="entry name" value="HTH_LacI"/>
</dbReference>
<keyword evidence="2 5" id="KW-0238">DNA-binding</keyword>
<feature type="domain" description="HTH lacI-type" evidence="4">
    <location>
        <begin position="2"/>
        <end position="56"/>
    </location>
</feature>
<sequence>MATITDVSRLANVSKATVSRVLTGNRGVRQESREAVLKAVETLNYRPNIFAQSLANEYSNQVAVVLREADVNRLSAHLPQLARGIQAQGLEMTLGFVASSAQIDEQLQRLSQFNPVATIVLGVDDDLSTHDRVIQIGMGEQAIHYDYPFACESAVRYLLSQGHRQIAIWLDDDEPKIRDALLDGYRQALQNQSLPFNRQLVVNGPHDSEQSLLELLNRYLPFSALLVRRDSDAATAIRLLREFNITVPQEVSLMSLEDSPLAVQLCPPLTCIHYPIDSLLDAVLDRLAQLLHKQTRSPQTLLRGNLVIRDSVRTANHR</sequence>
<dbReference type="PANTHER" id="PTHR30146:SF67">
    <property type="entry name" value="HTH-TYPE TRANSCRIPTIONAL REGULATOR ASCG"/>
    <property type="match status" value="1"/>
</dbReference>
<keyword evidence="6" id="KW-1185">Reference proteome</keyword>
<dbReference type="SUPFAM" id="SSF47413">
    <property type="entry name" value="lambda repressor-like DNA-binding domains"/>
    <property type="match status" value="1"/>
</dbReference>
<evidence type="ECO:0000256" key="1">
    <source>
        <dbReference type="ARBA" id="ARBA00023015"/>
    </source>
</evidence>
<dbReference type="InterPro" id="IPR046335">
    <property type="entry name" value="LacI/GalR-like_sensor"/>
</dbReference>
<dbReference type="SMART" id="SM00354">
    <property type="entry name" value="HTH_LACI"/>
    <property type="match status" value="1"/>
</dbReference>
<organism evidence="5 6">
    <name type="scientific">Celerinatantimonas yamalensis</name>
    <dbReference type="NCBI Taxonomy" id="559956"/>
    <lineage>
        <taxon>Bacteria</taxon>
        <taxon>Pseudomonadati</taxon>
        <taxon>Pseudomonadota</taxon>
        <taxon>Gammaproteobacteria</taxon>
        <taxon>Celerinatantimonadaceae</taxon>
        <taxon>Celerinatantimonas</taxon>
    </lineage>
</organism>
<dbReference type="GO" id="GO:0003677">
    <property type="term" value="F:DNA binding"/>
    <property type="evidence" value="ECO:0007669"/>
    <property type="project" value="UniProtKB-KW"/>
</dbReference>
<accession>A0ABW9G459</accession>
<keyword evidence="1" id="KW-0805">Transcription regulation</keyword>
<evidence type="ECO:0000313" key="6">
    <source>
        <dbReference type="Proteomes" id="UP001629953"/>
    </source>
</evidence>
<evidence type="ECO:0000256" key="2">
    <source>
        <dbReference type="ARBA" id="ARBA00023125"/>
    </source>
</evidence>
<dbReference type="EMBL" id="JBEQCT010000002">
    <property type="protein sequence ID" value="MFM2484455.1"/>
    <property type="molecule type" value="Genomic_DNA"/>
</dbReference>
<proteinExistence type="predicted"/>
<dbReference type="SUPFAM" id="SSF53822">
    <property type="entry name" value="Periplasmic binding protein-like I"/>
    <property type="match status" value="1"/>
</dbReference>
<evidence type="ECO:0000313" key="5">
    <source>
        <dbReference type="EMBL" id="MFM2484455.1"/>
    </source>
</evidence>
<name>A0ABW9G459_9GAMM</name>
<dbReference type="InterPro" id="IPR028082">
    <property type="entry name" value="Peripla_BP_I"/>
</dbReference>
<dbReference type="PANTHER" id="PTHR30146">
    <property type="entry name" value="LACI-RELATED TRANSCRIPTIONAL REPRESSOR"/>
    <property type="match status" value="1"/>
</dbReference>
<evidence type="ECO:0000256" key="3">
    <source>
        <dbReference type="ARBA" id="ARBA00023163"/>
    </source>
</evidence>
<dbReference type="Pfam" id="PF13377">
    <property type="entry name" value="Peripla_BP_3"/>
    <property type="match status" value="1"/>
</dbReference>
<reference evidence="5 6" key="1">
    <citation type="journal article" date="2013" name="Int. J. Syst. Evol. Microbiol.">
        <title>Celerinatantimonas yamalensis sp. nov., a cold-adapted diazotrophic bacterium from a cold permafrost brine.</title>
        <authorList>
            <person name="Shcherbakova V."/>
            <person name="Chuvilskaya N."/>
            <person name="Rivkina E."/>
            <person name="Demidov N."/>
            <person name="Uchaeva V."/>
            <person name="Suetin S."/>
            <person name="Suzina N."/>
            <person name="Gilichinsky D."/>
        </authorList>
    </citation>
    <scope>NUCLEOTIDE SEQUENCE [LARGE SCALE GENOMIC DNA]</scope>
    <source>
        <strain evidence="5 6">C7</strain>
    </source>
</reference>
<dbReference type="Pfam" id="PF00356">
    <property type="entry name" value="LacI"/>
    <property type="match status" value="1"/>
</dbReference>
<dbReference type="Gene3D" id="3.40.50.2300">
    <property type="match status" value="2"/>
</dbReference>
<evidence type="ECO:0000259" key="4">
    <source>
        <dbReference type="PROSITE" id="PS50932"/>
    </source>
</evidence>
<dbReference type="RefSeq" id="WP_408622633.1">
    <property type="nucleotide sequence ID" value="NZ_JBEQCT010000002.1"/>
</dbReference>
<dbReference type="CDD" id="cd01392">
    <property type="entry name" value="HTH_LacI"/>
    <property type="match status" value="1"/>
</dbReference>
<comment type="caution">
    <text evidence="5">The sequence shown here is derived from an EMBL/GenBank/DDBJ whole genome shotgun (WGS) entry which is preliminary data.</text>
</comment>